<proteinExistence type="predicted"/>
<evidence type="ECO:0000313" key="2">
    <source>
        <dbReference type="EMBL" id="PCI74077.1"/>
    </source>
</evidence>
<gene>
    <name evidence="2" type="ORF">COB20_15525</name>
</gene>
<dbReference type="AlphaFoldDB" id="A0A2A4WW80"/>
<protein>
    <submittedName>
        <fullName evidence="2">Uncharacterized protein</fullName>
    </submittedName>
</protein>
<organism evidence="2 3">
    <name type="scientific">SAR86 cluster bacterium</name>
    <dbReference type="NCBI Taxonomy" id="2030880"/>
    <lineage>
        <taxon>Bacteria</taxon>
        <taxon>Pseudomonadati</taxon>
        <taxon>Pseudomonadota</taxon>
        <taxon>Gammaproteobacteria</taxon>
        <taxon>SAR86 cluster</taxon>
    </lineage>
</organism>
<name>A0A2A4WW80_9GAMM</name>
<comment type="caution">
    <text evidence="2">The sequence shown here is derived from an EMBL/GenBank/DDBJ whole genome shotgun (WGS) entry which is preliminary data.</text>
</comment>
<feature type="transmembrane region" description="Helical" evidence="1">
    <location>
        <begin position="12"/>
        <end position="34"/>
    </location>
</feature>
<accession>A0A2A4WW80</accession>
<keyword evidence="1" id="KW-0472">Membrane</keyword>
<sequence>MSQSIFKQFWAFGRCIALGFALFLASVFSTWSWIENPGGIFRDSASTNWRFVYDTATSWFIPTFLYTLVLASLLHLLVGRLHSLFNGNKDC</sequence>
<dbReference type="EMBL" id="NVUL01000108">
    <property type="protein sequence ID" value="PCI74077.1"/>
    <property type="molecule type" value="Genomic_DNA"/>
</dbReference>
<dbReference type="Proteomes" id="UP000218767">
    <property type="component" value="Unassembled WGS sequence"/>
</dbReference>
<evidence type="ECO:0000313" key="3">
    <source>
        <dbReference type="Proteomes" id="UP000218767"/>
    </source>
</evidence>
<evidence type="ECO:0000256" key="1">
    <source>
        <dbReference type="SAM" id="Phobius"/>
    </source>
</evidence>
<keyword evidence="1" id="KW-0812">Transmembrane</keyword>
<keyword evidence="1" id="KW-1133">Transmembrane helix</keyword>
<feature type="transmembrane region" description="Helical" evidence="1">
    <location>
        <begin position="59"/>
        <end position="79"/>
    </location>
</feature>
<reference evidence="3" key="1">
    <citation type="submission" date="2017-08" db="EMBL/GenBank/DDBJ databases">
        <title>A dynamic microbial community with high functional redundancy inhabits the cold, oxic subseafloor aquifer.</title>
        <authorList>
            <person name="Tully B.J."/>
            <person name="Wheat C.G."/>
            <person name="Glazer B.T."/>
            <person name="Huber J.A."/>
        </authorList>
    </citation>
    <scope>NUCLEOTIDE SEQUENCE [LARGE SCALE GENOMIC DNA]</scope>
</reference>